<protein>
    <submittedName>
        <fullName evidence="2">Uncharacterized protein</fullName>
    </submittedName>
</protein>
<dbReference type="RefSeq" id="XP_005785194.1">
    <property type="nucleotide sequence ID" value="XM_005785137.1"/>
</dbReference>
<dbReference type="EnsemblProtists" id="EOD32765">
    <property type="protein sequence ID" value="EOD32765"/>
    <property type="gene ID" value="EMIHUDRAFT_467905"/>
</dbReference>
<dbReference type="KEGG" id="ehx:EMIHUDRAFT_467905"/>
<dbReference type="HOGENOM" id="CLU_2019562_0_0_1"/>
<name>A0A0D3KAI0_EMIH1</name>
<accession>A0A0D3KAI0</accession>
<dbReference type="GeneID" id="17278037"/>
<reference evidence="3" key="1">
    <citation type="journal article" date="2013" name="Nature">
        <title>Pan genome of the phytoplankton Emiliania underpins its global distribution.</title>
        <authorList>
            <person name="Read B.A."/>
            <person name="Kegel J."/>
            <person name="Klute M.J."/>
            <person name="Kuo A."/>
            <person name="Lefebvre S.C."/>
            <person name="Maumus F."/>
            <person name="Mayer C."/>
            <person name="Miller J."/>
            <person name="Monier A."/>
            <person name="Salamov A."/>
            <person name="Young J."/>
            <person name="Aguilar M."/>
            <person name="Claverie J.M."/>
            <person name="Frickenhaus S."/>
            <person name="Gonzalez K."/>
            <person name="Herman E.K."/>
            <person name="Lin Y.C."/>
            <person name="Napier J."/>
            <person name="Ogata H."/>
            <person name="Sarno A.F."/>
            <person name="Shmutz J."/>
            <person name="Schroeder D."/>
            <person name="de Vargas C."/>
            <person name="Verret F."/>
            <person name="von Dassow P."/>
            <person name="Valentin K."/>
            <person name="Van de Peer Y."/>
            <person name="Wheeler G."/>
            <person name="Dacks J.B."/>
            <person name="Delwiche C.F."/>
            <person name="Dyhrman S.T."/>
            <person name="Glockner G."/>
            <person name="John U."/>
            <person name="Richards T."/>
            <person name="Worden A.Z."/>
            <person name="Zhang X."/>
            <person name="Grigoriev I.V."/>
            <person name="Allen A.E."/>
            <person name="Bidle K."/>
            <person name="Borodovsky M."/>
            <person name="Bowler C."/>
            <person name="Brownlee C."/>
            <person name="Cock J.M."/>
            <person name="Elias M."/>
            <person name="Gladyshev V.N."/>
            <person name="Groth M."/>
            <person name="Guda C."/>
            <person name="Hadaegh A."/>
            <person name="Iglesias-Rodriguez M.D."/>
            <person name="Jenkins J."/>
            <person name="Jones B.M."/>
            <person name="Lawson T."/>
            <person name="Leese F."/>
            <person name="Lindquist E."/>
            <person name="Lobanov A."/>
            <person name="Lomsadze A."/>
            <person name="Malik S.B."/>
            <person name="Marsh M.E."/>
            <person name="Mackinder L."/>
            <person name="Mock T."/>
            <person name="Mueller-Roeber B."/>
            <person name="Pagarete A."/>
            <person name="Parker M."/>
            <person name="Probert I."/>
            <person name="Quesneville H."/>
            <person name="Raines C."/>
            <person name="Rensing S.A."/>
            <person name="Riano-Pachon D.M."/>
            <person name="Richier S."/>
            <person name="Rokitta S."/>
            <person name="Shiraiwa Y."/>
            <person name="Soanes D.M."/>
            <person name="van der Giezen M."/>
            <person name="Wahlund T.M."/>
            <person name="Williams B."/>
            <person name="Wilson W."/>
            <person name="Wolfe G."/>
            <person name="Wurch L.L."/>
        </authorList>
    </citation>
    <scope>NUCLEOTIDE SEQUENCE</scope>
</reference>
<keyword evidence="3" id="KW-1185">Reference proteome</keyword>
<sequence length="153" mass="16909">MRWGCHPIEWQWWRRGARRDRCRLRTSEVGMNLDPLAGVGRVHYDDDDGSETVTSVSPDAASLEQAGDEDRYDERTEDGSTVAPPASGWTTFMRYTFVFAVTAGLYAHYTHAIGLVAFCNGECSGPAERGSYQGLRAHVGGRAHPQAGKDFVL</sequence>
<dbReference type="PaxDb" id="2903-EOD32765"/>
<evidence type="ECO:0000313" key="3">
    <source>
        <dbReference type="Proteomes" id="UP000013827"/>
    </source>
</evidence>
<feature type="region of interest" description="Disordered" evidence="1">
    <location>
        <begin position="47"/>
        <end position="83"/>
    </location>
</feature>
<proteinExistence type="predicted"/>
<dbReference type="AlphaFoldDB" id="A0A0D3KAI0"/>
<evidence type="ECO:0000313" key="2">
    <source>
        <dbReference type="EnsemblProtists" id="EOD32765"/>
    </source>
</evidence>
<evidence type="ECO:0000256" key="1">
    <source>
        <dbReference type="SAM" id="MobiDB-lite"/>
    </source>
</evidence>
<feature type="compositionally biased region" description="Basic and acidic residues" evidence="1">
    <location>
        <begin position="68"/>
        <end position="78"/>
    </location>
</feature>
<dbReference type="Proteomes" id="UP000013827">
    <property type="component" value="Unassembled WGS sequence"/>
</dbReference>
<organism evidence="2 3">
    <name type="scientific">Emiliania huxleyi (strain CCMP1516)</name>
    <dbReference type="NCBI Taxonomy" id="280463"/>
    <lineage>
        <taxon>Eukaryota</taxon>
        <taxon>Haptista</taxon>
        <taxon>Haptophyta</taxon>
        <taxon>Prymnesiophyceae</taxon>
        <taxon>Isochrysidales</taxon>
        <taxon>Noelaerhabdaceae</taxon>
        <taxon>Emiliania</taxon>
    </lineage>
</organism>
<reference evidence="2" key="2">
    <citation type="submission" date="2024-10" db="UniProtKB">
        <authorList>
            <consortium name="EnsemblProtists"/>
        </authorList>
    </citation>
    <scope>IDENTIFICATION</scope>
</reference>